<comment type="caution">
    <text evidence="2">The sequence shown here is derived from an EMBL/GenBank/DDBJ whole genome shotgun (WGS) entry which is preliminary data.</text>
</comment>
<feature type="domain" description="Immunity protein Imm33" evidence="1">
    <location>
        <begin position="18"/>
        <end position="97"/>
    </location>
</feature>
<gene>
    <name evidence="2" type="ORF">JCM31185_09630</name>
</gene>
<dbReference type="InterPro" id="IPR018689">
    <property type="entry name" value="Imm33_dom"/>
</dbReference>
<dbReference type="EMBL" id="BQXO01000002">
    <property type="protein sequence ID" value="GKT05675.1"/>
    <property type="molecule type" value="Genomic_DNA"/>
</dbReference>
<evidence type="ECO:0000313" key="2">
    <source>
        <dbReference type="EMBL" id="GKT05675.1"/>
    </source>
</evidence>
<proteinExistence type="predicted"/>
<reference evidence="2 3" key="1">
    <citation type="submission" date="2022-03" db="EMBL/GenBank/DDBJ databases">
        <title>Draft genome sequence of Furfurilactobacillus curtus JCM 31185.</title>
        <authorList>
            <person name="Suzuki S."/>
            <person name="Endo A."/>
            <person name="Kajikawa A."/>
        </authorList>
    </citation>
    <scope>NUCLEOTIDE SEQUENCE [LARGE SCALE GENOMIC DNA]</scope>
    <source>
        <strain evidence="2 3">JCM 31185</strain>
    </source>
</reference>
<dbReference type="RefSeq" id="WP_407883112.1">
    <property type="nucleotide sequence ID" value="NZ_BQXO01000002.1"/>
</dbReference>
<organism evidence="2 3">
    <name type="scientific">Furfurilactobacillus curtus</name>
    <dbReference type="NCBI Taxonomy" id="1746200"/>
    <lineage>
        <taxon>Bacteria</taxon>
        <taxon>Bacillati</taxon>
        <taxon>Bacillota</taxon>
        <taxon>Bacilli</taxon>
        <taxon>Lactobacillales</taxon>
        <taxon>Lactobacillaceae</taxon>
        <taxon>Furfurilactobacillus</taxon>
    </lineage>
</organism>
<dbReference type="Proteomes" id="UP001628078">
    <property type="component" value="Unassembled WGS sequence"/>
</dbReference>
<evidence type="ECO:0000313" key="3">
    <source>
        <dbReference type="Proteomes" id="UP001628078"/>
    </source>
</evidence>
<name>A0ABQ5JN34_9LACO</name>
<keyword evidence="3" id="KW-1185">Reference proteome</keyword>
<evidence type="ECO:0000259" key="1">
    <source>
        <dbReference type="Pfam" id="PF09951"/>
    </source>
</evidence>
<accession>A0ABQ5JN34</accession>
<dbReference type="Pfam" id="PF09951">
    <property type="entry name" value="Imm33"/>
    <property type="match status" value="1"/>
</dbReference>
<protein>
    <recommendedName>
        <fullName evidence="1">Immunity protein Imm33 domain-containing protein</fullName>
    </recommendedName>
</protein>
<sequence>MSESEHVDQTIARPTSLVSSQIINGEKVGYAIREDPRNEVDTGWRFFATTDQDPLATPLEELPFNFVILLQPTIWSIREQPVGSVLEWRQHSQQWWDVTLDQRVD</sequence>